<dbReference type="GO" id="GO:0009986">
    <property type="term" value="C:cell surface"/>
    <property type="evidence" value="ECO:0007669"/>
    <property type="project" value="TreeGrafter"/>
</dbReference>
<dbReference type="GO" id="GO:0030247">
    <property type="term" value="F:polysaccharide binding"/>
    <property type="evidence" value="ECO:0007669"/>
    <property type="project" value="TreeGrafter"/>
</dbReference>
<dbReference type="InterPro" id="IPR019019">
    <property type="entry name" value="H-type_lectin_domain"/>
</dbReference>
<dbReference type="AlphaFoldDB" id="A0A2G8SPJ8"/>
<comment type="caution">
    <text evidence="2">The sequence shown here is derived from an EMBL/GenBank/DDBJ whole genome shotgun (WGS) entry which is preliminary data.</text>
</comment>
<proteinExistence type="predicted"/>
<gene>
    <name evidence="2" type="ORF">GSI_02427</name>
</gene>
<dbReference type="GO" id="GO:0046871">
    <property type="term" value="F:N-acetylgalactosamine binding"/>
    <property type="evidence" value="ECO:0007669"/>
    <property type="project" value="TreeGrafter"/>
</dbReference>
<evidence type="ECO:0000313" key="2">
    <source>
        <dbReference type="EMBL" id="PIL35697.1"/>
    </source>
</evidence>
<dbReference type="PANTHER" id="PTHR46938">
    <property type="entry name" value="DISCOIDIN-1 SUBUNIT A-RELATED-RELATED"/>
    <property type="match status" value="1"/>
</dbReference>
<accession>A0A2G8SPJ8</accession>
<keyword evidence="3" id="KW-1185">Reference proteome</keyword>
<dbReference type="SMART" id="SM00235">
    <property type="entry name" value="ZnMc"/>
    <property type="match status" value="1"/>
</dbReference>
<sequence length="495" mass="54867">MTTPRTCTQMHLPPDLRAKADMLSVKENPANSHQIATGGIILRRGDALTLAPPVGLKWLNSRVLRVKILGGTDKIKTKVRQYAAVWTEHANITFDFVESGDAEIRVNIDSSGASWSYMGTDNLCVPQTQPTMNLGWLTDASSEAEFSSVIIHQFGHVLGCIHEHQSPTGGISWNKEIVYAHYAATVGWSQEDVDRNVFQVYSSTTTQYSEFDATSIMRFPIAPSLTTNGFSVEWNTQLSEMDQAFIVRAYPRGEEHFYVASFNTMEVRAWDKPAMNANKQILFPTTYGCPPQVAVGLNWLDVSKDANIRVTAFADNISASSADVHINTWSDTTLYSAGCTLFPVPPGDLDFQVGQFSTQEDHPWQNPQLKTTRRFAFAREYASPPNVVVFLNQLDMAKGKNWRVTTTATDVTTTGFTLHIDTWADTVLYSATAAWIAYPLAWSAARTTRRTSGRGTSRSSPTVDAFLSRTARSSEPRRSLLRSTPWILTPPATCG</sequence>
<dbReference type="GO" id="GO:0008237">
    <property type="term" value="F:metallopeptidase activity"/>
    <property type="evidence" value="ECO:0007669"/>
    <property type="project" value="InterPro"/>
</dbReference>
<dbReference type="Gene3D" id="2.60.40.2080">
    <property type="match status" value="2"/>
</dbReference>
<dbReference type="InterPro" id="IPR052487">
    <property type="entry name" value="Galactose-binding_lectin"/>
</dbReference>
<dbReference type="Proteomes" id="UP000230002">
    <property type="component" value="Unassembled WGS sequence"/>
</dbReference>
<dbReference type="Pfam" id="PF09458">
    <property type="entry name" value="H_lectin"/>
    <property type="match status" value="2"/>
</dbReference>
<evidence type="ECO:0000313" key="3">
    <source>
        <dbReference type="Proteomes" id="UP000230002"/>
    </source>
</evidence>
<dbReference type="OrthoDB" id="2766819at2759"/>
<dbReference type="InterPro" id="IPR037221">
    <property type="entry name" value="H-type_lectin_dom_sf"/>
</dbReference>
<dbReference type="GO" id="GO:0008270">
    <property type="term" value="F:zinc ion binding"/>
    <property type="evidence" value="ECO:0007669"/>
    <property type="project" value="InterPro"/>
</dbReference>
<dbReference type="GO" id="GO:0098636">
    <property type="term" value="C:protein complex involved in cell adhesion"/>
    <property type="evidence" value="ECO:0007669"/>
    <property type="project" value="TreeGrafter"/>
</dbReference>
<dbReference type="SUPFAM" id="SSF141086">
    <property type="entry name" value="Agglutinin HPA-like"/>
    <property type="match status" value="2"/>
</dbReference>
<name>A0A2G8SPJ8_9APHY</name>
<dbReference type="CDD" id="cd04327">
    <property type="entry name" value="ZnMc_MMP_like_3"/>
    <property type="match status" value="1"/>
</dbReference>
<protein>
    <recommendedName>
        <fullName evidence="1">Peptidase metallopeptidase domain-containing protein</fullName>
    </recommendedName>
</protein>
<feature type="domain" description="Peptidase metallopeptidase" evidence="1">
    <location>
        <begin position="54"/>
        <end position="203"/>
    </location>
</feature>
<dbReference type="InterPro" id="IPR006026">
    <property type="entry name" value="Peptidase_Metallo"/>
</dbReference>
<dbReference type="GO" id="GO:0098609">
    <property type="term" value="P:cell-cell adhesion"/>
    <property type="evidence" value="ECO:0007669"/>
    <property type="project" value="TreeGrafter"/>
</dbReference>
<evidence type="ECO:0000259" key="1">
    <source>
        <dbReference type="SMART" id="SM00235"/>
    </source>
</evidence>
<dbReference type="GO" id="GO:0070492">
    <property type="term" value="F:oligosaccharide binding"/>
    <property type="evidence" value="ECO:0007669"/>
    <property type="project" value="TreeGrafter"/>
</dbReference>
<dbReference type="GO" id="GO:0006508">
    <property type="term" value="P:proteolysis"/>
    <property type="evidence" value="ECO:0007669"/>
    <property type="project" value="InterPro"/>
</dbReference>
<dbReference type="SUPFAM" id="SSF55486">
    <property type="entry name" value="Metalloproteases ('zincins'), catalytic domain"/>
    <property type="match status" value="1"/>
</dbReference>
<dbReference type="STRING" id="1077348.A0A2G8SPJ8"/>
<dbReference type="Gene3D" id="3.40.390.10">
    <property type="entry name" value="Collagenase (Catalytic Domain)"/>
    <property type="match status" value="1"/>
</dbReference>
<reference evidence="2 3" key="1">
    <citation type="journal article" date="2015" name="Sci. Rep.">
        <title>Chromosome-level genome map provides insights into diverse defense mechanisms in the medicinal fungus Ganoderma sinense.</title>
        <authorList>
            <person name="Zhu Y."/>
            <person name="Xu J."/>
            <person name="Sun C."/>
            <person name="Zhou S."/>
            <person name="Xu H."/>
            <person name="Nelson D.R."/>
            <person name="Qian J."/>
            <person name="Song J."/>
            <person name="Luo H."/>
            <person name="Xiang L."/>
            <person name="Li Y."/>
            <person name="Xu Z."/>
            <person name="Ji A."/>
            <person name="Wang L."/>
            <person name="Lu S."/>
            <person name="Hayward A."/>
            <person name="Sun W."/>
            <person name="Li X."/>
            <person name="Schwartz D.C."/>
            <person name="Wang Y."/>
            <person name="Chen S."/>
        </authorList>
    </citation>
    <scope>NUCLEOTIDE SEQUENCE [LARGE SCALE GENOMIC DNA]</scope>
    <source>
        <strain evidence="2 3">ZZ0214-1</strain>
    </source>
</reference>
<organism evidence="2 3">
    <name type="scientific">Ganoderma sinense ZZ0214-1</name>
    <dbReference type="NCBI Taxonomy" id="1077348"/>
    <lineage>
        <taxon>Eukaryota</taxon>
        <taxon>Fungi</taxon>
        <taxon>Dikarya</taxon>
        <taxon>Basidiomycota</taxon>
        <taxon>Agaricomycotina</taxon>
        <taxon>Agaricomycetes</taxon>
        <taxon>Polyporales</taxon>
        <taxon>Polyporaceae</taxon>
        <taxon>Ganoderma</taxon>
    </lineage>
</organism>
<dbReference type="InterPro" id="IPR024079">
    <property type="entry name" value="MetalloPept_cat_dom_sf"/>
</dbReference>
<dbReference type="EMBL" id="AYKW01000003">
    <property type="protein sequence ID" value="PIL35697.1"/>
    <property type="molecule type" value="Genomic_DNA"/>
</dbReference>